<name>A0A1G2DFS7_9BACT</name>
<comment type="caution">
    <text evidence="7">The sequence shown here is derived from an EMBL/GenBank/DDBJ whole genome shotgun (WGS) entry which is preliminary data.</text>
</comment>
<evidence type="ECO:0000256" key="2">
    <source>
        <dbReference type="ARBA" id="ARBA00022737"/>
    </source>
</evidence>
<evidence type="ECO:0000256" key="5">
    <source>
        <dbReference type="SAM" id="Coils"/>
    </source>
</evidence>
<proteinExistence type="predicted"/>
<dbReference type="PANTHER" id="PTHR19211">
    <property type="entry name" value="ATP-BINDING TRANSPORT PROTEIN-RELATED"/>
    <property type="match status" value="1"/>
</dbReference>
<keyword evidence="5" id="KW-0175">Coiled coil</keyword>
<dbReference type="SUPFAM" id="SSF52540">
    <property type="entry name" value="P-loop containing nucleoside triphosphate hydrolases"/>
    <property type="match status" value="2"/>
</dbReference>
<evidence type="ECO:0000259" key="6">
    <source>
        <dbReference type="PROSITE" id="PS50893"/>
    </source>
</evidence>
<dbReference type="InterPro" id="IPR027417">
    <property type="entry name" value="P-loop_NTPase"/>
</dbReference>
<dbReference type="InterPro" id="IPR003593">
    <property type="entry name" value="AAA+_ATPase"/>
</dbReference>
<organism evidence="7 8">
    <name type="scientific">Candidatus Lloydbacteria bacterium RIFCSPHIGHO2_02_FULL_54_17</name>
    <dbReference type="NCBI Taxonomy" id="1798664"/>
    <lineage>
        <taxon>Bacteria</taxon>
        <taxon>Candidatus Lloydiibacteriota</taxon>
    </lineage>
</organism>
<dbReference type="Gene3D" id="3.40.50.300">
    <property type="entry name" value="P-loop containing nucleotide triphosphate hydrolases"/>
    <property type="match status" value="2"/>
</dbReference>
<accession>A0A1G2DFS7</accession>
<dbReference type="GO" id="GO:0005524">
    <property type="term" value="F:ATP binding"/>
    <property type="evidence" value="ECO:0007669"/>
    <property type="project" value="UniProtKB-KW"/>
</dbReference>
<dbReference type="GO" id="GO:0055085">
    <property type="term" value="P:transmembrane transport"/>
    <property type="evidence" value="ECO:0007669"/>
    <property type="project" value="InterPro"/>
</dbReference>
<sequence>MSGRNVILRFEEVSFEHGHNKPILRDVSFTVRTGAKTTVMGQNGAGKSTLFGLITGEYKPESGNIHISERASIAIARQVIKRSELDLTVRAFFENCFEEKVYDIEPKIAKVLDVVNLHAPLDRIVRSFSGGQQARLLLAGALIQDPDILLLDEPTNNLDKAGIAHLTQFLIDSQKTCVTISHDADFLNSFTDGVLYLDLHTLAVEQYAGNYFDALRDITARVERENRKNAQLAKKIQENKDKVNYFAQKGGNMRKLAARMRVEIEEMEEDKVDVRREDKTIRPFVIPAQEDLSGDVLTLSTVAVVKNHKPKEKKVHVALRKNKHLLLSGPNGIGKSTLLESIARGTNKGMKLGKGVRIGYYRQDFSMLNFEHTVYDELKAVLPREDEEKIRATASGFLLNSEVIRTRVGDLSEGQKGLVALARLVLLRPGLLILDEPTNHINFRHIPVIAKALGEYRGAMILVSHVPEFVRQVRIDEVLDLEQ</sequence>
<dbReference type="EMBL" id="MHLO01000018">
    <property type="protein sequence ID" value="OGZ12485.1"/>
    <property type="molecule type" value="Genomic_DNA"/>
</dbReference>
<evidence type="ECO:0000256" key="1">
    <source>
        <dbReference type="ARBA" id="ARBA00022448"/>
    </source>
</evidence>
<evidence type="ECO:0000313" key="8">
    <source>
        <dbReference type="Proteomes" id="UP000178636"/>
    </source>
</evidence>
<feature type="coiled-coil region" evidence="5">
    <location>
        <begin position="215"/>
        <end position="277"/>
    </location>
</feature>
<dbReference type="PANTHER" id="PTHR19211:SF14">
    <property type="entry name" value="ATP-BINDING CASSETTE SUB-FAMILY F MEMBER 1"/>
    <property type="match status" value="1"/>
</dbReference>
<dbReference type="Pfam" id="PF00005">
    <property type="entry name" value="ABC_tran"/>
    <property type="match status" value="2"/>
</dbReference>
<dbReference type="Proteomes" id="UP000178636">
    <property type="component" value="Unassembled WGS sequence"/>
</dbReference>
<feature type="domain" description="ABC transporter" evidence="6">
    <location>
        <begin position="8"/>
        <end position="224"/>
    </location>
</feature>
<dbReference type="PROSITE" id="PS50893">
    <property type="entry name" value="ABC_TRANSPORTER_2"/>
    <property type="match status" value="1"/>
</dbReference>
<evidence type="ECO:0000313" key="7">
    <source>
        <dbReference type="EMBL" id="OGZ12485.1"/>
    </source>
</evidence>
<keyword evidence="3" id="KW-0547">Nucleotide-binding</keyword>
<dbReference type="STRING" id="1798664.A3C93_04895"/>
<dbReference type="InterPro" id="IPR050611">
    <property type="entry name" value="ABCF"/>
</dbReference>
<dbReference type="SMART" id="SM00382">
    <property type="entry name" value="AAA"/>
    <property type="match status" value="2"/>
</dbReference>
<gene>
    <name evidence="7" type="ORF">A3C93_04895</name>
</gene>
<evidence type="ECO:0000256" key="4">
    <source>
        <dbReference type="ARBA" id="ARBA00022840"/>
    </source>
</evidence>
<dbReference type="PROSITE" id="PS00211">
    <property type="entry name" value="ABC_TRANSPORTER_1"/>
    <property type="match status" value="1"/>
</dbReference>
<protein>
    <recommendedName>
        <fullName evidence="6">ABC transporter domain-containing protein</fullName>
    </recommendedName>
</protein>
<keyword evidence="1" id="KW-0813">Transport</keyword>
<dbReference type="InterPro" id="IPR017871">
    <property type="entry name" value="ABC_transporter-like_CS"/>
</dbReference>
<dbReference type="GO" id="GO:0016020">
    <property type="term" value="C:membrane"/>
    <property type="evidence" value="ECO:0007669"/>
    <property type="project" value="InterPro"/>
</dbReference>
<dbReference type="AlphaFoldDB" id="A0A1G2DFS7"/>
<keyword evidence="2" id="KW-0677">Repeat</keyword>
<evidence type="ECO:0000256" key="3">
    <source>
        <dbReference type="ARBA" id="ARBA00022741"/>
    </source>
</evidence>
<keyword evidence="4" id="KW-0067">ATP-binding</keyword>
<dbReference type="InterPro" id="IPR015856">
    <property type="entry name" value="ABC_transpr_CbiO/EcfA_su"/>
</dbReference>
<dbReference type="CDD" id="cd03225">
    <property type="entry name" value="ABC_cobalt_CbiO_domain1"/>
    <property type="match status" value="1"/>
</dbReference>
<dbReference type="InterPro" id="IPR003439">
    <property type="entry name" value="ABC_transporter-like_ATP-bd"/>
</dbReference>
<dbReference type="GO" id="GO:0016887">
    <property type="term" value="F:ATP hydrolysis activity"/>
    <property type="evidence" value="ECO:0007669"/>
    <property type="project" value="InterPro"/>
</dbReference>
<reference evidence="7 8" key="1">
    <citation type="journal article" date="2016" name="Nat. Commun.">
        <title>Thousands of microbial genomes shed light on interconnected biogeochemical processes in an aquifer system.</title>
        <authorList>
            <person name="Anantharaman K."/>
            <person name="Brown C.T."/>
            <person name="Hug L.A."/>
            <person name="Sharon I."/>
            <person name="Castelle C.J."/>
            <person name="Probst A.J."/>
            <person name="Thomas B.C."/>
            <person name="Singh A."/>
            <person name="Wilkins M.J."/>
            <person name="Karaoz U."/>
            <person name="Brodie E.L."/>
            <person name="Williams K.H."/>
            <person name="Hubbard S.S."/>
            <person name="Banfield J.F."/>
        </authorList>
    </citation>
    <scope>NUCLEOTIDE SEQUENCE [LARGE SCALE GENOMIC DNA]</scope>
</reference>